<keyword evidence="4" id="KW-0378">Hydrolase</keyword>
<keyword evidence="3" id="KW-0540">Nuclease</keyword>
<accession>A0A4V1D8I2</accession>
<evidence type="ECO:0000259" key="8">
    <source>
        <dbReference type="Pfam" id="PF02272"/>
    </source>
</evidence>
<sequence>MQSSRETVMQQKIFRRPCPETLTWGQSLPPILRRLYAARGIDSETQLDYQLAALARPSELRGASAAAEILGDAIVKGQSITVVGDFDADGATSTAVAILGLRMLGASRLSFRVPSRFSDGYGLTPGIIERLQAEDAVPDVLVTVDNGIAANEGVAAARAAGCRVVVTDHHLPGDVLPAADAIVNPNQPGCEFLSKNAAGVAVMFYVLTVVRQWLRERGHFRHGGLPPLVELLDLVALGTVADVVPLDHNNRILVSQGIRRIRDGKARPGIMALLEVAGRDYRHLSSTDLGFVVGPRLNAAGRLDDMSLGIACLLADTETHARALAQELDQLNRERRGIESEMKAQAEAMLKDLSLDSAELPWGLCLHEASWHQGVIGILASRIKEKTHRPVIAFADADEQGLQVKGSARSVPGLHIRDVLAAVDARKPGLLLKYGGHAMAAGLTLSKERLGEFSDAFDLAVRAVADEEMLSERIVSDGPLAGPEMTLDTARLLQKAGPWGQLFPEPLFDGAFEVLNQRIVGERHLKLMVRVPDSDQVLDGIAFNVDTQCWPRPCDKLQLVYKLDVNVYRGRESVQLLVQQVIALDD</sequence>
<feature type="domain" description="RecJ OB" evidence="9">
    <location>
        <begin position="477"/>
        <end position="579"/>
    </location>
</feature>
<keyword evidence="5 10" id="KW-0269">Exonuclease</keyword>
<dbReference type="GO" id="GO:0003676">
    <property type="term" value="F:nucleic acid binding"/>
    <property type="evidence" value="ECO:0007669"/>
    <property type="project" value="InterPro"/>
</dbReference>
<feature type="domain" description="DHHA1" evidence="8">
    <location>
        <begin position="368"/>
        <end position="461"/>
    </location>
</feature>
<dbReference type="InterPro" id="IPR003156">
    <property type="entry name" value="DHHA1_dom"/>
</dbReference>
<protein>
    <recommendedName>
        <fullName evidence="2">Single-stranded-DNA-specific exonuclease RecJ</fullName>
    </recommendedName>
</protein>
<comment type="similarity">
    <text evidence="1">Belongs to the RecJ family.</text>
</comment>
<dbReference type="EMBL" id="CP031093">
    <property type="protein sequence ID" value="QCF25280.1"/>
    <property type="molecule type" value="Genomic_DNA"/>
</dbReference>
<dbReference type="KEGG" id="hmi:soil367_04670"/>
<gene>
    <name evidence="10" type="primary">recJ</name>
    <name evidence="10" type="ORF">soil367_04670</name>
</gene>
<proteinExistence type="inferred from homology"/>
<evidence type="ECO:0000256" key="6">
    <source>
        <dbReference type="SAM" id="Coils"/>
    </source>
</evidence>
<dbReference type="PANTHER" id="PTHR30255">
    <property type="entry name" value="SINGLE-STRANDED-DNA-SPECIFIC EXONUCLEASE RECJ"/>
    <property type="match status" value="1"/>
</dbReference>
<dbReference type="SUPFAM" id="SSF64182">
    <property type="entry name" value="DHH phosphoesterases"/>
    <property type="match status" value="1"/>
</dbReference>
<dbReference type="Pfam" id="PF02272">
    <property type="entry name" value="DHHA1"/>
    <property type="match status" value="1"/>
</dbReference>
<evidence type="ECO:0000256" key="1">
    <source>
        <dbReference type="ARBA" id="ARBA00005915"/>
    </source>
</evidence>
<dbReference type="InterPro" id="IPR051673">
    <property type="entry name" value="SSDNA_exonuclease_RecJ"/>
</dbReference>
<dbReference type="Pfam" id="PF17768">
    <property type="entry name" value="RecJ_OB"/>
    <property type="match status" value="1"/>
</dbReference>
<evidence type="ECO:0000256" key="5">
    <source>
        <dbReference type="ARBA" id="ARBA00022839"/>
    </source>
</evidence>
<evidence type="ECO:0000256" key="2">
    <source>
        <dbReference type="ARBA" id="ARBA00019841"/>
    </source>
</evidence>
<name>A0A4V1D8I2_9ALTE</name>
<dbReference type="NCBIfam" id="TIGR00644">
    <property type="entry name" value="recJ"/>
    <property type="match status" value="1"/>
</dbReference>
<evidence type="ECO:0000259" key="9">
    <source>
        <dbReference type="Pfam" id="PF17768"/>
    </source>
</evidence>
<reference evidence="10 11" key="1">
    <citation type="submission" date="2018-07" db="EMBL/GenBank/DDBJ databases">
        <title>Marsedoiliclastica nanhaica gen. nov. sp. nov., a novel marine hydrocarbonoclastic bacterium isolated from an in-situ enriched hydrocarbon-degrading consortium in deep-sea sediment.</title>
        <authorList>
            <person name="Dong C."/>
            <person name="Ma T."/>
            <person name="Liu R."/>
            <person name="Shao Z."/>
        </authorList>
    </citation>
    <scope>NUCLEOTIDE SEQUENCE [LARGE SCALE GENOMIC DNA]</scope>
    <source>
        <strain evidence="11">soil36-7</strain>
    </source>
</reference>
<dbReference type="Pfam" id="PF01368">
    <property type="entry name" value="DHH"/>
    <property type="match status" value="1"/>
</dbReference>
<feature type="domain" description="DDH" evidence="7">
    <location>
        <begin position="80"/>
        <end position="239"/>
    </location>
</feature>
<feature type="coiled-coil region" evidence="6">
    <location>
        <begin position="314"/>
        <end position="348"/>
    </location>
</feature>
<dbReference type="GO" id="GO:0006281">
    <property type="term" value="P:DNA repair"/>
    <property type="evidence" value="ECO:0007669"/>
    <property type="project" value="InterPro"/>
</dbReference>
<evidence type="ECO:0000256" key="3">
    <source>
        <dbReference type="ARBA" id="ARBA00022722"/>
    </source>
</evidence>
<evidence type="ECO:0000313" key="10">
    <source>
        <dbReference type="EMBL" id="QCF25280.1"/>
    </source>
</evidence>
<dbReference type="FunFam" id="3.90.1640.30:FF:000001">
    <property type="entry name" value="Single-stranded-DNA-specific exonuclease RecJ"/>
    <property type="match status" value="1"/>
</dbReference>
<organism evidence="10 11">
    <name type="scientific">Hydrocarboniclastica marina</name>
    <dbReference type="NCBI Taxonomy" id="2259620"/>
    <lineage>
        <taxon>Bacteria</taxon>
        <taxon>Pseudomonadati</taxon>
        <taxon>Pseudomonadota</taxon>
        <taxon>Gammaproteobacteria</taxon>
        <taxon>Alteromonadales</taxon>
        <taxon>Alteromonadaceae</taxon>
        <taxon>Hydrocarboniclastica</taxon>
    </lineage>
</organism>
<dbReference type="AlphaFoldDB" id="A0A4V1D8I2"/>
<dbReference type="InterPro" id="IPR001667">
    <property type="entry name" value="DDH_dom"/>
</dbReference>
<dbReference type="PANTHER" id="PTHR30255:SF2">
    <property type="entry name" value="SINGLE-STRANDED-DNA-SPECIFIC EXONUCLEASE RECJ"/>
    <property type="match status" value="1"/>
</dbReference>
<evidence type="ECO:0000256" key="4">
    <source>
        <dbReference type="ARBA" id="ARBA00022801"/>
    </source>
</evidence>
<dbReference type="Gene3D" id="3.90.1640.30">
    <property type="match status" value="1"/>
</dbReference>
<evidence type="ECO:0000259" key="7">
    <source>
        <dbReference type="Pfam" id="PF01368"/>
    </source>
</evidence>
<evidence type="ECO:0000313" key="11">
    <source>
        <dbReference type="Proteomes" id="UP000298049"/>
    </source>
</evidence>
<dbReference type="InterPro" id="IPR041122">
    <property type="entry name" value="RecJ_OB"/>
</dbReference>
<dbReference type="Proteomes" id="UP000298049">
    <property type="component" value="Chromosome"/>
</dbReference>
<dbReference type="InterPro" id="IPR004610">
    <property type="entry name" value="RecJ"/>
</dbReference>
<dbReference type="InterPro" id="IPR038763">
    <property type="entry name" value="DHH_sf"/>
</dbReference>
<dbReference type="GO" id="GO:0006310">
    <property type="term" value="P:DNA recombination"/>
    <property type="evidence" value="ECO:0007669"/>
    <property type="project" value="InterPro"/>
</dbReference>
<dbReference type="OrthoDB" id="9809852at2"/>
<keyword evidence="11" id="KW-1185">Reference proteome</keyword>
<dbReference type="GO" id="GO:0008409">
    <property type="term" value="F:5'-3' exonuclease activity"/>
    <property type="evidence" value="ECO:0007669"/>
    <property type="project" value="InterPro"/>
</dbReference>
<dbReference type="Gene3D" id="3.10.310.30">
    <property type="match status" value="1"/>
</dbReference>
<keyword evidence="6" id="KW-0175">Coiled coil</keyword>